<feature type="non-terminal residue" evidence="2">
    <location>
        <position position="118"/>
    </location>
</feature>
<dbReference type="Gene3D" id="1.25.10.10">
    <property type="entry name" value="Leucine-rich Repeat Variant"/>
    <property type="match status" value="1"/>
</dbReference>
<feature type="region of interest" description="Disordered" evidence="1">
    <location>
        <begin position="97"/>
        <end position="118"/>
    </location>
</feature>
<name>A0ABQ5BH20_9ASTR</name>
<evidence type="ECO:0000313" key="2">
    <source>
        <dbReference type="EMBL" id="GJT14140.1"/>
    </source>
</evidence>
<comment type="caution">
    <text evidence="2">The sequence shown here is derived from an EMBL/GenBank/DDBJ whole genome shotgun (WGS) entry which is preliminary data.</text>
</comment>
<gene>
    <name evidence="2" type="ORF">Tco_0861182</name>
</gene>
<evidence type="ECO:0000256" key="1">
    <source>
        <dbReference type="SAM" id="MobiDB-lite"/>
    </source>
</evidence>
<feature type="compositionally biased region" description="Basic and acidic residues" evidence="1">
    <location>
        <begin position="102"/>
        <end position="118"/>
    </location>
</feature>
<dbReference type="InterPro" id="IPR016024">
    <property type="entry name" value="ARM-type_fold"/>
</dbReference>
<accession>A0ABQ5BH20</accession>
<proteinExistence type="predicted"/>
<evidence type="ECO:0000313" key="3">
    <source>
        <dbReference type="Proteomes" id="UP001151760"/>
    </source>
</evidence>
<protein>
    <submittedName>
        <fullName evidence="2">U-box domain-containing protein 4-like protein</fullName>
    </submittedName>
</protein>
<keyword evidence="3" id="KW-1185">Reference proteome</keyword>
<reference evidence="2" key="1">
    <citation type="journal article" date="2022" name="Int. J. Mol. Sci.">
        <title>Draft Genome of Tanacetum Coccineum: Genomic Comparison of Closely Related Tanacetum-Family Plants.</title>
        <authorList>
            <person name="Yamashiro T."/>
            <person name="Shiraishi A."/>
            <person name="Nakayama K."/>
            <person name="Satake H."/>
        </authorList>
    </citation>
    <scope>NUCLEOTIDE SEQUENCE</scope>
</reference>
<dbReference type="SUPFAM" id="SSF48371">
    <property type="entry name" value="ARM repeat"/>
    <property type="match status" value="1"/>
</dbReference>
<dbReference type="EMBL" id="BQNB010013287">
    <property type="protein sequence ID" value="GJT14140.1"/>
    <property type="molecule type" value="Genomic_DNA"/>
</dbReference>
<reference evidence="2" key="2">
    <citation type="submission" date="2022-01" db="EMBL/GenBank/DDBJ databases">
        <authorList>
            <person name="Yamashiro T."/>
            <person name="Shiraishi A."/>
            <person name="Satake H."/>
            <person name="Nakayama K."/>
        </authorList>
    </citation>
    <scope>NUCLEOTIDE SEQUENCE</scope>
</reference>
<dbReference type="Proteomes" id="UP001151760">
    <property type="component" value="Unassembled WGS sequence"/>
</dbReference>
<sequence>MSGGDHNTITYTLALIQDDNNNNLDILNKIQAAKEIRKLTKTCQKFRRQFSEAIPSLVSMLKLPSFDAKEAALLALLNLAVQDETYGYCKNLKKTVKPGQTRTRERKSTQRAERMLSK</sequence>
<organism evidence="2 3">
    <name type="scientific">Tanacetum coccineum</name>
    <dbReference type="NCBI Taxonomy" id="301880"/>
    <lineage>
        <taxon>Eukaryota</taxon>
        <taxon>Viridiplantae</taxon>
        <taxon>Streptophyta</taxon>
        <taxon>Embryophyta</taxon>
        <taxon>Tracheophyta</taxon>
        <taxon>Spermatophyta</taxon>
        <taxon>Magnoliopsida</taxon>
        <taxon>eudicotyledons</taxon>
        <taxon>Gunneridae</taxon>
        <taxon>Pentapetalae</taxon>
        <taxon>asterids</taxon>
        <taxon>campanulids</taxon>
        <taxon>Asterales</taxon>
        <taxon>Asteraceae</taxon>
        <taxon>Asteroideae</taxon>
        <taxon>Anthemideae</taxon>
        <taxon>Anthemidinae</taxon>
        <taxon>Tanacetum</taxon>
    </lineage>
</organism>
<dbReference type="InterPro" id="IPR011989">
    <property type="entry name" value="ARM-like"/>
</dbReference>